<dbReference type="Pfam" id="PF00296">
    <property type="entry name" value="Bac_luciferase"/>
    <property type="match status" value="1"/>
</dbReference>
<dbReference type="PANTHER" id="PTHR30137">
    <property type="entry name" value="LUCIFERASE-LIKE MONOOXYGENASE"/>
    <property type="match status" value="1"/>
</dbReference>
<dbReference type="GO" id="GO:0005829">
    <property type="term" value="C:cytosol"/>
    <property type="evidence" value="ECO:0007669"/>
    <property type="project" value="TreeGrafter"/>
</dbReference>
<keyword evidence="2 4" id="KW-0503">Monooxygenase</keyword>
<gene>
    <name evidence="4" type="ORF">IW245_000544</name>
</gene>
<evidence type="ECO:0000313" key="5">
    <source>
        <dbReference type="Proteomes" id="UP000622552"/>
    </source>
</evidence>
<dbReference type="EMBL" id="JADOUF010000001">
    <property type="protein sequence ID" value="MBG6134350.1"/>
    <property type="molecule type" value="Genomic_DNA"/>
</dbReference>
<feature type="domain" description="Luciferase-like" evidence="3">
    <location>
        <begin position="1"/>
        <end position="312"/>
    </location>
</feature>
<sequence length="352" mass="38708">MKFGISLVPDGSPETKDPKEYYDDVLRLCELSDAAGLEWVKMTEHYLHPYGGYCPDPLAFLAAVAVRTERIRLMTGGVIPVFHHPVILASRAAMIDVLSGGRLDLGFARGYLPYEHDTFAVPMAESHERYEAAVGAITRLLTEDRASEDTPFFSYTDAVALPRPVQDPIPLWSAAVRTEKSFLRLAELGHGLLATPMFKPLDLFRQHSELYRGAYAAAGHARPGQIAAGLPVFVAESDKEAQEVGDRLFQHYLDAWVDAANSWNDVESGSFAGYTDMGKRLGSMTATQWREFGSAFFGSPERVIDQIRAFQENSGGVDGIIAQVDFGAVSGEVMERSVRLFIDEVVPAVSDL</sequence>
<dbReference type="GO" id="GO:0016705">
    <property type="term" value="F:oxidoreductase activity, acting on paired donors, with incorporation or reduction of molecular oxygen"/>
    <property type="evidence" value="ECO:0007669"/>
    <property type="project" value="InterPro"/>
</dbReference>
<organism evidence="4 5">
    <name type="scientific">Longispora fulva</name>
    <dbReference type="NCBI Taxonomy" id="619741"/>
    <lineage>
        <taxon>Bacteria</taxon>
        <taxon>Bacillati</taxon>
        <taxon>Actinomycetota</taxon>
        <taxon>Actinomycetes</taxon>
        <taxon>Micromonosporales</taxon>
        <taxon>Micromonosporaceae</taxon>
        <taxon>Longispora</taxon>
    </lineage>
</organism>
<dbReference type="InterPro" id="IPR011251">
    <property type="entry name" value="Luciferase-like_dom"/>
</dbReference>
<proteinExistence type="predicted"/>
<dbReference type="AlphaFoldDB" id="A0A8J7G7J1"/>
<dbReference type="Gene3D" id="3.20.20.30">
    <property type="entry name" value="Luciferase-like domain"/>
    <property type="match status" value="1"/>
</dbReference>
<dbReference type="Proteomes" id="UP000622552">
    <property type="component" value="Unassembled WGS sequence"/>
</dbReference>
<evidence type="ECO:0000256" key="2">
    <source>
        <dbReference type="ARBA" id="ARBA00023033"/>
    </source>
</evidence>
<evidence type="ECO:0000313" key="4">
    <source>
        <dbReference type="EMBL" id="MBG6134350.1"/>
    </source>
</evidence>
<dbReference type="SUPFAM" id="SSF51679">
    <property type="entry name" value="Bacterial luciferase-like"/>
    <property type="match status" value="1"/>
</dbReference>
<dbReference type="RefSeq" id="WP_197001600.1">
    <property type="nucleotide sequence ID" value="NZ_BONS01000033.1"/>
</dbReference>
<evidence type="ECO:0000259" key="3">
    <source>
        <dbReference type="Pfam" id="PF00296"/>
    </source>
</evidence>
<dbReference type="InterPro" id="IPR036661">
    <property type="entry name" value="Luciferase-like_sf"/>
</dbReference>
<name>A0A8J7G7J1_9ACTN</name>
<protein>
    <submittedName>
        <fullName evidence="4">Alkanesulfonate monooxygenase SsuD/methylene tetrahydromethanopterin reductase-like flavin-dependent oxidoreductase (Luciferase family)</fullName>
    </submittedName>
</protein>
<dbReference type="PANTHER" id="PTHR30137:SF8">
    <property type="entry name" value="BLR5498 PROTEIN"/>
    <property type="match status" value="1"/>
</dbReference>
<keyword evidence="1" id="KW-0560">Oxidoreductase</keyword>
<dbReference type="GO" id="GO:0004497">
    <property type="term" value="F:monooxygenase activity"/>
    <property type="evidence" value="ECO:0007669"/>
    <property type="project" value="UniProtKB-KW"/>
</dbReference>
<comment type="caution">
    <text evidence="4">The sequence shown here is derived from an EMBL/GenBank/DDBJ whole genome shotgun (WGS) entry which is preliminary data.</text>
</comment>
<accession>A0A8J7G7J1</accession>
<dbReference type="InterPro" id="IPR050766">
    <property type="entry name" value="Bact_Lucif_Oxidored"/>
</dbReference>
<evidence type="ECO:0000256" key="1">
    <source>
        <dbReference type="ARBA" id="ARBA00023002"/>
    </source>
</evidence>
<keyword evidence="5" id="KW-1185">Reference proteome</keyword>
<reference evidence="4" key="1">
    <citation type="submission" date="2020-11" db="EMBL/GenBank/DDBJ databases">
        <title>Sequencing the genomes of 1000 actinobacteria strains.</title>
        <authorList>
            <person name="Klenk H.-P."/>
        </authorList>
    </citation>
    <scope>NUCLEOTIDE SEQUENCE</scope>
    <source>
        <strain evidence="4">DSM 45356</strain>
    </source>
</reference>